<reference evidence="1 2" key="1">
    <citation type="journal article" date="2023" name="Nucleic Acids Res.">
        <title>The hologenome of Daphnia magna reveals possible DNA methylation and microbiome-mediated evolution of the host genome.</title>
        <authorList>
            <person name="Chaturvedi A."/>
            <person name="Li X."/>
            <person name="Dhandapani V."/>
            <person name="Marshall H."/>
            <person name="Kissane S."/>
            <person name="Cuenca-Cambronero M."/>
            <person name="Asole G."/>
            <person name="Calvet F."/>
            <person name="Ruiz-Romero M."/>
            <person name="Marangio P."/>
            <person name="Guigo R."/>
            <person name="Rago D."/>
            <person name="Mirbahai L."/>
            <person name="Eastwood N."/>
            <person name="Colbourne J.K."/>
            <person name="Zhou J."/>
            <person name="Mallon E."/>
            <person name="Orsini L."/>
        </authorList>
    </citation>
    <scope>NUCLEOTIDE SEQUENCE [LARGE SCALE GENOMIC DNA]</scope>
    <source>
        <strain evidence="1">LRV0_1</strain>
    </source>
</reference>
<keyword evidence="2" id="KW-1185">Reference proteome</keyword>
<gene>
    <name evidence="1" type="ORF">OUZ56_004946</name>
</gene>
<accession>A0ABQ9YRB4</accession>
<evidence type="ECO:0000313" key="2">
    <source>
        <dbReference type="Proteomes" id="UP001234178"/>
    </source>
</evidence>
<feature type="non-terminal residue" evidence="1">
    <location>
        <position position="1"/>
    </location>
</feature>
<sequence>IYHSDVIEISIHPVCVSPTVCVSRFSGSCLFFSQKEMTTQPTEGHQYRNGRFPTIPHIHKHYVKQRRDLYEAKVIDTLRCSSRRGIINKTNIQKRFCPPPHTSPPPPFWAVSFFCVCVLFSIFTESHGLLSWLLSCYYIHGDPQQTDPSYLS</sequence>
<name>A0ABQ9YRB4_9CRUS</name>
<dbReference type="Proteomes" id="UP001234178">
    <property type="component" value="Unassembled WGS sequence"/>
</dbReference>
<protein>
    <submittedName>
        <fullName evidence="1">Uncharacterized protein</fullName>
    </submittedName>
</protein>
<dbReference type="EMBL" id="JAOYFB010000001">
    <property type="protein sequence ID" value="KAK4003164.1"/>
    <property type="molecule type" value="Genomic_DNA"/>
</dbReference>
<evidence type="ECO:0000313" key="1">
    <source>
        <dbReference type="EMBL" id="KAK4003164.1"/>
    </source>
</evidence>
<comment type="caution">
    <text evidence="1">The sequence shown here is derived from an EMBL/GenBank/DDBJ whole genome shotgun (WGS) entry which is preliminary data.</text>
</comment>
<proteinExistence type="predicted"/>
<organism evidence="1 2">
    <name type="scientific">Daphnia magna</name>
    <dbReference type="NCBI Taxonomy" id="35525"/>
    <lineage>
        <taxon>Eukaryota</taxon>
        <taxon>Metazoa</taxon>
        <taxon>Ecdysozoa</taxon>
        <taxon>Arthropoda</taxon>
        <taxon>Crustacea</taxon>
        <taxon>Branchiopoda</taxon>
        <taxon>Diplostraca</taxon>
        <taxon>Cladocera</taxon>
        <taxon>Anomopoda</taxon>
        <taxon>Daphniidae</taxon>
        <taxon>Daphnia</taxon>
    </lineage>
</organism>